<dbReference type="OrthoDB" id="7551043at2"/>
<feature type="transmembrane region" description="Helical" evidence="1">
    <location>
        <begin position="25"/>
        <end position="47"/>
    </location>
</feature>
<evidence type="ECO:0000313" key="3">
    <source>
        <dbReference type="Proteomes" id="UP000264589"/>
    </source>
</evidence>
<comment type="caution">
    <text evidence="2">The sequence shown here is derived from an EMBL/GenBank/DDBJ whole genome shotgun (WGS) entry which is preliminary data.</text>
</comment>
<name>A0A371RL90_9PROT</name>
<evidence type="ECO:0000256" key="1">
    <source>
        <dbReference type="SAM" id="Phobius"/>
    </source>
</evidence>
<protein>
    <submittedName>
        <fullName evidence="2">Uncharacterized protein</fullName>
    </submittedName>
</protein>
<sequence>MTRSNRSSRSSRRPRRRPRRNKFDIKKYGSIAGVIIIVGGLLGWTALRPKTAKIDEALCVDGTHTAETVVMADVSNPKWSISQHRAILNRLEEIIDQLRVGERLVVYTTHGDHLASVPRPVFTMCRPPRSAAEASQMGTKIRGSDVYLERLYEDEFLTPTSDALERVFGWSSEDAPDDVSHSPILEQISGVSRKNDFNSAPTRLIIVSDFVQNSDLAQFCVVKGDMPSFATFAERSGYSAIAPGDLSDVHVELMMLLRPGYGPFCTGSDEIWRFFRDYFTTNGASAVERRTLQYRN</sequence>
<evidence type="ECO:0000313" key="2">
    <source>
        <dbReference type="EMBL" id="RFB06213.1"/>
    </source>
</evidence>
<keyword evidence="1" id="KW-0472">Membrane</keyword>
<keyword evidence="1" id="KW-1133">Transmembrane helix</keyword>
<organism evidence="2 3">
    <name type="scientific">Parvularcula marina</name>
    <dbReference type="NCBI Taxonomy" id="2292771"/>
    <lineage>
        <taxon>Bacteria</taxon>
        <taxon>Pseudomonadati</taxon>
        <taxon>Pseudomonadota</taxon>
        <taxon>Alphaproteobacteria</taxon>
        <taxon>Parvularculales</taxon>
        <taxon>Parvularculaceae</taxon>
        <taxon>Parvularcula</taxon>
    </lineage>
</organism>
<keyword evidence="1" id="KW-0812">Transmembrane</keyword>
<accession>A0A371RL90</accession>
<dbReference type="AlphaFoldDB" id="A0A371RL90"/>
<proteinExistence type="predicted"/>
<dbReference type="EMBL" id="QUQO01000001">
    <property type="protein sequence ID" value="RFB06213.1"/>
    <property type="molecule type" value="Genomic_DNA"/>
</dbReference>
<dbReference type="InParanoid" id="A0A371RL90"/>
<reference evidence="2 3" key="1">
    <citation type="submission" date="2018-08" db="EMBL/GenBank/DDBJ databases">
        <title>Parvularcula sp. SM1705, isolated from surface water of the South Sea China.</title>
        <authorList>
            <person name="Sun L."/>
        </authorList>
    </citation>
    <scope>NUCLEOTIDE SEQUENCE [LARGE SCALE GENOMIC DNA]</scope>
    <source>
        <strain evidence="2 3">SM1705</strain>
    </source>
</reference>
<dbReference type="RefSeq" id="WP_116392847.1">
    <property type="nucleotide sequence ID" value="NZ_QUQO01000001.1"/>
</dbReference>
<keyword evidence="3" id="KW-1185">Reference proteome</keyword>
<dbReference type="Proteomes" id="UP000264589">
    <property type="component" value="Unassembled WGS sequence"/>
</dbReference>
<gene>
    <name evidence="2" type="ORF">DX908_13625</name>
</gene>